<dbReference type="EMBL" id="JAAALK010000672">
    <property type="protein sequence ID" value="KAG8044466.1"/>
    <property type="molecule type" value="Genomic_DNA"/>
</dbReference>
<keyword evidence="3" id="KW-1185">Reference proteome</keyword>
<accession>A0A8J5VFY1</accession>
<comment type="caution">
    <text evidence="2">The sequence shown here is derived from an EMBL/GenBank/DDBJ whole genome shotgun (WGS) entry which is preliminary data.</text>
</comment>
<evidence type="ECO:0000313" key="3">
    <source>
        <dbReference type="Proteomes" id="UP000729402"/>
    </source>
</evidence>
<reference evidence="2" key="1">
    <citation type="journal article" date="2021" name="bioRxiv">
        <title>Whole Genome Assembly and Annotation of Northern Wild Rice, Zizania palustris L., Supports a Whole Genome Duplication in the Zizania Genus.</title>
        <authorList>
            <person name="Haas M."/>
            <person name="Kono T."/>
            <person name="Macchietto M."/>
            <person name="Millas R."/>
            <person name="McGilp L."/>
            <person name="Shao M."/>
            <person name="Duquette J."/>
            <person name="Hirsch C.N."/>
            <person name="Kimball J."/>
        </authorList>
    </citation>
    <scope>NUCLEOTIDE SEQUENCE</scope>
    <source>
        <tissue evidence="2">Fresh leaf tissue</tissue>
    </source>
</reference>
<dbReference type="Proteomes" id="UP000729402">
    <property type="component" value="Unassembled WGS sequence"/>
</dbReference>
<dbReference type="AlphaFoldDB" id="A0A8J5VFY1"/>
<gene>
    <name evidence="2" type="ORF">GUJ93_ZPchr0002g23344</name>
    <name evidence="1" type="ORF">GUJ93_ZPchr0121g60</name>
</gene>
<dbReference type="EMBL" id="JAAALK010000287">
    <property type="protein sequence ID" value="KAG8058486.1"/>
    <property type="molecule type" value="Genomic_DNA"/>
</dbReference>
<reference evidence="2" key="2">
    <citation type="submission" date="2021-02" db="EMBL/GenBank/DDBJ databases">
        <authorList>
            <person name="Kimball J.A."/>
            <person name="Haas M.W."/>
            <person name="Macchietto M."/>
            <person name="Kono T."/>
            <person name="Duquette J."/>
            <person name="Shao M."/>
        </authorList>
    </citation>
    <scope>NUCLEOTIDE SEQUENCE</scope>
    <source>
        <tissue evidence="2">Fresh leaf tissue</tissue>
    </source>
</reference>
<name>A0A8J5VFY1_ZIZPA</name>
<proteinExistence type="predicted"/>
<evidence type="ECO:0000313" key="2">
    <source>
        <dbReference type="EMBL" id="KAG8058486.1"/>
    </source>
</evidence>
<organism evidence="2 3">
    <name type="scientific">Zizania palustris</name>
    <name type="common">Northern wild rice</name>
    <dbReference type="NCBI Taxonomy" id="103762"/>
    <lineage>
        <taxon>Eukaryota</taxon>
        <taxon>Viridiplantae</taxon>
        <taxon>Streptophyta</taxon>
        <taxon>Embryophyta</taxon>
        <taxon>Tracheophyta</taxon>
        <taxon>Spermatophyta</taxon>
        <taxon>Magnoliopsida</taxon>
        <taxon>Liliopsida</taxon>
        <taxon>Poales</taxon>
        <taxon>Poaceae</taxon>
        <taxon>BOP clade</taxon>
        <taxon>Oryzoideae</taxon>
        <taxon>Oryzeae</taxon>
        <taxon>Zizaniinae</taxon>
        <taxon>Zizania</taxon>
    </lineage>
</organism>
<evidence type="ECO:0000313" key="1">
    <source>
        <dbReference type="EMBL" id="KAG8044466.1"/>
    </source>
</evidence>
<protein>
    <submittedName>
        <fullName evidence="2">Uncharacterized protein</fullName>
    </submittedName>
</protein>
<sequence length="74" mass="8666">MLLLQLRGWSINDLAKRHFRRGRLSPFSAGCRLYWLATTSLMEIMATTTILSDRLRENIFRFMEIRTGLVYGTV</sequence>